<organism evidence="2 3">
    <name type="scientific">Pleurodeles waltl</name>
    <name type="common">Iberian ribbed newt</name>
    <dbReference type="NCBI Taxonomy" id="8319"/>
    <lineage>
        <taxon>Eukaryota</taxon>
        <taxon>Metazoa</taxon>
        <taxon>Chordata</taxon>
        <taxon>Craniata</taxon>
        <taxon>Vertebrata</taxon>
        <taxon>Euteleostomi</taxon>
        <taxon>Amphibia</taxon>
        <taxon>Batrachia</taxon>
        <taxon>Caudata</taxon>
        <taxon>Salamandroidea</taxon>
        <taxon>Salamandridae</taxon>
        <taxon>Pleurodelinae</taxon>
        <taxon>Pleurodeles</taxon>
    </lineage>
</organism>
<dbReference type="AlphaFoldDB" id="A0AAV7SBL5"/>
<feature type="region of interest" description="Disordered" evidence="1">
    <location>
        <begin position="179"/>
        <end position="268"/>
    </location>
</feature>
<comment type="caution">
    <text evidence="2">The sequence shown here is derived from an EMBL/GenBank/DDBJ whole genome shotgun (WGS) entry which is preliminary data.</text>
</comment>
<name>A0AAV7SBL5_PLEWA</name>
<dbReference type="Proteomes" id="UP001066276">
    <property type="component" value="Chromosome 4_2"/>
</dbReference>
<dbReference type="EMBL" id="JANPWB010000008">
    <property type="protein sequence ID" value="KAJ1161844.1"/>
    <property type="molecule type" value="Genomic_DNA"/>
</dbReference>
<proteinExistence type="predicted"/>
<accession>A0AAV7SBL5</accession>
<gene>
    <name evidence="2" type="ORF">NDU88_002325</name>
</gene>
<evidence type="ECO:0000313" key="3">
    <source>
        <dbReference type="Proteomes" id="UP001066276"/>
    </source>
</evidence>
<protein>
    <submittedName>
        <fullName evidence="2">Uncharacterized protein</fullName>
    </submittedName>
</protein>
<evidence type="ECO:0000256" key="1">
    <source>
        <dbReference type="SAM" id="MobiDB-lite"/>
    </source>
</evidence>
<feature type="compositionally biased region" description="Basic residues" evidence="1">
    <location>
        <begin position="259"/>
        <end position="268"/>
    </location>
</feature>
<keyword evidence="3" id="KW-1185">Reference proteome</keyword>
<evidence type="ECO:0000313" key="2">
    <source>
        <dbReference type="EMBL" id="KAJ1161844.1"/>
    </source>
</evidence>
<sequence>MSPRLDRAAESGNSVLWLQAEDLPEHRPGSTIRVDCSPMLETDSIVSDHQVSPCPILSLVLAHGSHLLRSSAFIASTSVCTGPHLLGLPVCKCSNIGAKRRSPRLHSGPQSSTPSRIGALWWGAPISSPDQILCAGAPPAPKALVRPGVKAPTAVPLLAGPKQSPPGPRPLRRRIQKAAVEGPASQPRPPPAPHHGPDHGSGRPLLSPREKRGSPLSLRRAANSPRGLSSLRGGLQASPCRARQRFFRPGRRSSDGRVLAHRHLGHAP</sequence>
<feature type="compositionally biased region" description="Basic residues" evidence="1">
    <location>
        <begin position="242"/>
        <end position="251"/>
    </location>
</feature>
<reference evidence="2" key="1">
    <citation type="journal article" date="2022" name="bioRxiv">
        <title>Sequencing and chromosome-scale assembly of the giantPleurodeles waltlgenome.</title>
        <authorList>
            <person name="Brown T."/>
            <person name="Elewa A."/>
            <person name="Iarovenko S."/>
            <person name="Subramanian E."/>
            <person name="Araus A.J."/>
            <person name="Petzold A."/>
            <person name="Susuki M."/>
            <person name="Suzuki K.-i.T."/>
            <person name="Hayashi T."/>
            <person name="Toyoda A."/>
            <person name="Oliveira C."/>
            <person name="Osipova E."/>
            <person name="Leigh N.D."/>
            <person name="Simon A."/>
            <person name="Yun M.H."/>
        </authorList>
    </citation>
    <scope>NUCLEOTIDE SEQUENCE</scope>
    <source>
        <strain evidence="2">20211129_DDA</strain>
        <tissue evidence="2">Liver</tissue>
    </source>
</reference>